<evidence type="ECO:0000313" key="1">
    <source>
        <dbReference type="EMBL" id="GAB62752.1"/>
    </source>
</evidence>
<sequence>MKKIRLVLFGLFLFLLGGAVLAQSKLPGLIHSGQYHKETLGSITQPEQTQYSYDAIYNVGEYPLSTPELPSGKGREIIQIYCRFCHSTTYITMQPPPSRCHMEN</sequence>
<dbReference type="Proteomes" id="UP000002985">
    <property type="component" value="Unassembled WGS sequence"/>
</dbReference>
<accession>I3IM07</accession>
<evidence type="ECO:0000313" key="2">
    <source>
        <dbReference type="Proteomes" id="UP000002985"/>
    </source>
</evidence>
<dbReference type="eggNOG" id="ENOG5033I6P">
    <property type="taxonomic scope" value="Bacteria"/>
</dbReference>
<name>I3IM07_9BACT</name>
<protein>
    <submittedName>
        <fullName evidence="1">Uncharacterized protein</fullName>
    </submittedName>
</protein>
<comment type="caution">
    <text evidence="1">The sequence shown here is derived from an EMBL/GenBank/DDBJ whole genome shotgun (WGS) entry which is preliminary data.</text>
</comment>
<organism evidence="1 2">
    <name type="scientific">Candidatus Jettenia caeni</name>
    <dbReference type="NCBI Taxonomy" id="247490"/>
    <lineage>
        <taxon>Bacteria</taxon>
        <taxon>Pseudomonadati</taxon>
        <taxon>Planctomycetota</taxon>
        <taxon>Candidatus Brocadiia</taxon>
        <taxon>Candidatus Brocadiales</taxon>
        <taxon>Candidatus Brocadiaceae</taxon>
        <taxon>Candidatus Jettenia</taxon>
    </lineage>
</organism>
<gene>
    <name evidence="1" type="ORF">KSU1_C1156</name>
</gene>
<reference evidence="1 2" key="1">
    <citation type="journal article" date="2012" name="FEBS Lett.">
        <title>Anammox organism KSU-1 expresses a NirK-type copper-containing nitrite reductase instead of a NirS-type with cytochrome cd1.</title>
        <authorList>
            <person name="Hira D."/>
            <person name="Toh H."/>
            <person name="Migita C.T."/>
            <person name="Okubo H."/>
            <person name="Nishiyama T."/>
            <person name="Hattori M."/>
            <person name="Furukawa K."/>
            <person name="Fujii T."/>
        </authorList>
    </citation>
    <scope>NUCLEOTIDE SEQUENCE [LARGE SCALE GENOMIC DNA]</scope>
</reference>
<dbReference type="EMBL" id="BAFH01000003">
    <property type="protein sequence ID" value="GAB62752.1"/>
    <property type="molecule type" value="Genomic_DNA"/>
</dbReference>
<dbReference type="STRING" id="247490.KSU1_C1156"/>
<keyword evidence="2" id="KW-1185">Reference proteome</keyword>
<proteinExistence type="predicted"/>
<dbReference type="AlphaFoldDB" id="I3IM07"/>